<protein>
    <submittedName>
        <fullName evidence="1">Uncharacterized protein</fullName>
    </submittedName>
</protein>
<reference evidence="1" key="1">
    <citation type="submission" date="2022-06" db="EMBL/GenBank/DDBJ databases">
        <title>Novel species in genus nocardia.</title>
        <authorList>
            <person name="Li F."/>
        </authorList>
    </citation>
    <scope>NUCLEOTIDE SEQUENCE</scope>
    <source>
        <strain evidence="1">CDC141</strain>
    </source>
</reference>
<accession>A0A9X2IUY8</accession>
<organism evidence="1 2">
    <name type="scientific">Nocardia pulmonis</name>
    <dbReference type="NCBI Taxonomy" id="2951408"/>
    <lineage>
        <taxon>Bacteria</taxon>
        <taxon>Bacillati</taxon>
        <taxon>Actinomycetota</taxon>
        <taxon>Actinomycetes</taxon>
        <taxon>Mycobacteriales</taxon>
        <taxon>Nocardiaceae</taxon>
        <taxon>Nocardia</taxon>
    </lineage>
</organism>
<dbReference type="EMBL" id="JAMRXG010000001">
    <property type="protein sequence ID" value="MCM6771894.1"/>
    <property type="molecule type" value="Genomic_DNA"/>
</dbReference>
<evidence type="ECO:0000313" key="1">
    <source>
        <dbReference type="EMBL" id="MCM6771894.1"/>
    </source>
</evidence>
<keyword evidence="2" id="KW-1185">Reference proteome</keyword>
<name>A0A9X2IUY8_9NOCA</name>
<sequence length="61" mass="6658">MLKAIENLGATLLGKFVPAVEAEAMEAKCWPGSWKKCWQCNGRPCTGVCCDTGSCYDIRCL</sequence>
<comment type="caution">
    <text evidence="1">The sequence shown here is derived from an EMBL/GenBank/DDBJ whole genome shotgun (WGS) entry which is preliminary data.</text>
</comment>
<dbReference type="Proteomes" id="UP001139157">
    <property type="component" value="Unassembled WGS sequence"/>
</dbReference>
<dbReference type="AlphaFoldDB" id="A0A9X2IUY8"/>
<proteinExistence type="predicted"/>
<dbReference type="RefSeq" id="WP_251908777.1">
    <property type="nucleotide sequence ID" value="NZ_JAMRXG010000001.1"/>
</dbReference>
<gene>
    <name evidence="1" type="ORF">NDR86_00235</name>
</gene>
<evidence type="ECO:0000313" key="2">
    <source>
        <dbReference type="Proteomes" id="UP001139157"/>
    </source>
</evidence>